<dbReference type="FunFam" id="3.40.50.300:FF:000600">
    <property type="entry name" value="Nuclear valosin-containing protein-like"/>
    <property type="match status" value="1"/>
</dbReference>
<dbReference type="FunFam" id="1.10.8.60:FF:000112">
    <property type="entry name" value="Smallminded, isoform A"/>
    <property type="match status" value="1"/>
</dbReference>
<dbReference type="GO" id="GO:0042254">
    <property type="term" value="P:ribosome biogenesis"/>
    <property type="evidence" value="ECO:0007669"/>
    <property type="project" value="TreeGrafter"/>
</dbReference>
<dbReference type="OrthoDB" id="27435at2759"/>
<dbReference type="Pfam" id="PF17862">
    <property type="entry name" value="AAA_lid_3"/>
    <property type="match status" value="2"/>
</dbReference>
<evidence type="ECO:0000259" key="5">
    <source>
        <dbReference type="SMART" id="SM00382"/>
    </source>
</evidence>
<evidence type="ECO:0000256" key="4">
    <source>
        <dbReference type="SAM" id="MobiDB-lite"/>
    </source>
</evidence>
<dbReference type="Pfam" id="PF00004">
    <property type="entry name" value="AAA"/>
    <property type="match status" value="2"/>
</dbReference>
<name>A0A8K0D0B8_IGNLU</name>
<dbReference type="InterPro" id="IPR003593">
    <property type="entry name" value="AAA+_ATPase"/>
</dbReference>
<dbReference type="GO" id="GO:0005634">
    <property type="term" value="C:nucleus"/>
    <property type="evidence" value="ECO:0007669"/>
    <property type="project" value="TreeGrafter"/>
</dbReference>
<dbReference type="PROSITE" id="PS00674">
    <property type="entry name" value="AAA"/>
    <property type="match status" value="2"/>
</dbReference>
<feature type="domain" description="AAA+ ATPase" evidence="5">
    <location>
        <begin position="281"/>
        <end position="420"/>
    </location>
</feature>
<feature type="region of interest" description="Disordered" evidence="4">
    <location>
        <begin position="153"/>
        <end position="180"/>
    </location>
</feature>
<feature type="compositionally biased region" description="Polar residues" evidence="4">
    <location>
        <begin position="499"/>
        <end position="516"/>
    </location>
</feature>
<evidence type="ECO:0000256" key="3">
    <source>
        <dbReference type="ARBA" id="ARBA00022840"/>
    </source>
</evidence>
<dbReference type="Pfam" id="PF16725">
    <property type="entry name" value="Nucleolin_bd"/>
    <property type="match status" value="1"/>
</dbReference>
<dbReference type="InterPro" id="IPR031996">
    <property type="entry name" value="NVL2_nucleolin-bd"/>
</dbReference>
<keyword evidence="3" id="KW-0067">ATP-binding</keyword>
<dbReference type="PANTHER" id="PTHR23077">
    <property type="entry name" value="AAA-FAMILY ATPASE"/>
    <property type="match status" value="1"/>
</dbReference>
<comment type="caution">
    <text evidence="6">The sequence shown here is derived from an EMBL/GenBank/DDBJ whole genome shotgun (WGS) entry which is preliminary data.</text>
</comment>
<comment type="similarity">
    <text evidence="1">Belongs to the AAA ATPase family.</text>
</comment>
<accession>A0A8K0D0B8</accession>
<keyword evidence="2" id="KW-0547">Nucleotide-binding</keyword>
<dbReference type="Gene3D" id="1.10.10.2010">
    <property type="match status" value="1"/>
</dbReference>
<feature type="domain" description="AAA+ ATPase" evidence="5">
    <location>
        <begin position="681"/>
        <end position="818"/>
    </location>
</feature>
<feature type="region of interest" description="Disordered" evidence="4">
    <location>
        <begin position="1"/>
        <end position="25"/>
    </location>
</feature>
<dbReference type="Proteomes" id="UP000801492">
    <property type="component" value="Unassembled WGS sequence"/>
</dbReference>
<dbReference type="InterPro" id="IPR038100">
    <property type="entry name" value="NLV2_N_sf"/>
</dbReference>
<dbReference type="InterPro" id="IPR041569">
    <property type="entry name" value="AAA_lid_3"/>
</dbReference>
<sequence length="937" mass="103097">MKIIPLDDNELPPVNNQQNSFRNRPPSVGLQPGMPRMPFISDPTIIPRVQKYLESNVDKTYIDINVMADDLQRIYKDYARRKRIPFRHSVKKAYSMVMRSYGQDNNISSSEEISDESGAEEESHFDDSLNNQLLEMYNRPQKPLEENELIDISSDDSDEAPPFQQPTEKTANGASTSQKPKNAVIIAPVIKKLIKLPPEESKPEKPQNTFSGDRGKKRKSESQGVASFQSSPKKKKSVALLQESTVTFKDIGGLDKVLEDVCKLLVHVRHPEVYRQIGISPPRGFLLHGPPGCGKTLLANAIAGELGIPMLKVAGPELVAGVSGESEERIRELFERATASAPCILFIDEVDAITPHRQNAQKEMERRIVAQLLSCLDDLSSNENGDQVLVIGATNRPDSMDPALRRAGRFDREVCLGIPDVQARMHILKVLTAKLKLAEGFDFETIAKYTPGFVGADLMALTREAAMAAVNRVFTTLKEKRELETALALHKATQELLQKQNVQSQAQQPEISTNPPESIDSAPNVATVSSSETNEIEVVDQPNTNDNAIVVIDDDVKTDKAESEAKVSQSQSIKEEDAEKLQKALQLLQPPQTVLESLISWLHDQAPLNNEQLSNLFITMDDLAVALKLVQPSAKREGFATVPDVTWDDVGSLRNIREELQMAILAPVKHSEQFKALGLTTPTGVLLCGPPGCGKTLLAKAIANEAGINFISVKGPELLNMYVGESEKAVRLCFERARNSAPCVIFFDELDSLCPKRSETGEGGVTMRVVNQMLTEMDGVEGRTGVYLLAATNRPDIVDPAVLRPGRLDKIIYVGLPTADDRADILRAVTKNGTKPQLAPDVDLELIGKSEQCAGYTGADLAALVREAGVVALKEYMVQGVQGNQQPLVVTTEHFKRAVAKIRPSIPEKDQKHYEKLKKIYSVSSAADGEVEEMEYS</sequence>
<evidence type="ECO:0000256" key="1">
    <source>
        <dbReference type="ARBA" id="ARBA00006914"/>
    </source>
</evidence>
<keyword evidence="7" id="KW-1185">Reference proteome</keyword>
<evidence type="ECO:0000313" key="7">
    <source>
        <dbReference type="Proteomes" id="UP000801492"/>
    </source>
</evidence>
<feature type="region of interest" description="Disordered" evidence="4">
    <location>
        <begin position="196"/>
        <end position="230"/>
    </location>
</feature>
<protein>
    <recommendedName>
        <fullName evidence="5">AAA+ ATPase domain-containing protein</fullName>
    </recommendedName>
</protein>
<dbReference type="CDD" id="cd19511">
    <property type="entry name" value="RecA-like_CDC48_r2-like"/>
    <property type="match status" value="1"/>
</dbReference>
<evidence type="ECO:0000256" key="2">
    <source>
        <dbReference type="ARBA" id="ARBA00022741"/>
    </source>
</evidence>
<dbReference type="PANTHER" id="PTHR23077:SF171">
    <property type="entry name" value="NUCLEAR VALOSIN-CONTAINING PROTEIN-LIKE"/>
    <property type="match status" value="1"/>
</dbReference>
<dbReference type="FunFam" id="3.40.50.300:FF:000149">
    <property type="entry name" value="Nuclear valosin-containing protein-like"/>
    <property type="match status" value="1"/>
</dbReference>
<dbReference type="GO" id="GO:0016887">
    <property type="term" value="F:ATP hydrolysis activity"/>
    <property type="evidence" value="ECO:0007669"/>
    <property type="project" value="InterPro"/>
</dbReference>
<dbReference type="Gene3D" id="1.10.8.60">
    <property type="match status" value="2"/>
</dbReference>
<proteinExistence type="inferred from homology"/>
<feature type="region of interest" description="Disordered" evidence="4">
    <location>
        <begin position="499"/>
        <end position="541"/>
    </location>
</feature>
<gene>
    <name evidence="6" type="ORF">ILUMI_09132</name>
</gene>
<dbReference type="GO" id="GO:1990275">
    <property type="term" value="F:preribosome binding"/>
    <property type="evidence" value="ECO:0007669"/>
    <property type="project" value="TreeGrafter"/>
</dbReference>
<dbReference type="AlphaFoldDB" id="A0A8K0D0B8"/>
<dbReference type="GO" id="GO:0005524">
    <property type="term" value="F:ATP binding"/>
    <property type="evidence" value="ECO:0007669"/>
    <property type="project" value="UniProtKB-KW"/>
</dbReference>
<organism evidence="6 7">
    <name type="scientific">Ignelater luminosus</name>
    <name type="common">Cucubano</name>
    <name type="synonym">Pyrophorus luminosus</name>
    <dbReference type="NCBI Taxonomy" id="2038154"/>
    <lineage>
        <taxon>Eukaryota</taxon>
        <taxon>Metazoa</taxon>
        <taxon>Ecdysozoa</taxon>
        <taxon>Arthropoda</taxon>
        <taxon>Hexapoda</taxon>
        <taxon>Insecta</taxon>
        <taxon>Pterygota</taxon>
        <taxon>Neoptera</taxon>
        <taxon>Endopterygota</taxon>
        <taxon>Coleoptera</taxon>
        <taxon>Polyphaga</taxon>
        <taxon>Elateriformia</taxon>
        <taxon>Elateroidea</taxon>
        <taxon>Elateridae</taxon>
        <taxon>Agrypninae</taxon>
        <taxon>Pyrophorini</taxon>
        <taxon>Ignelater</taxon>
    </lineage>
</organism>
<feature type="region of interest" description="Disordered" evidence="4">
    <location>
        <begin position="105"/>
        <end position="126"/>
    </location>
</feature>
<dbReference type="CDD" id="cd19518">
    <property type="entry name" value="RecA-like_NVL_r1-like"/>
    <property type="match status" value="1"/>
</dbReference>
<dbReference type="SUPFAM" id="SSF52540">
    <property type="entry name" value="P-loop containing nucleoside triphosphate hydrolases"/>
    <property type="match status" value="2"/>
</dbReference>
<reference evidence="6" key="1">
    <citation type="submission" date="2019-08" db="EMBL/GenBank/DDBJ databases">
        <title>The genome of the North American firefly Photinus pyralis.</title>
        <authorList>
            <consortium name="Photinus pyralis genome working group"/>
            <person name="Fallon T.R."/>
            <person name="Sander Lower S.E."/>
            <person name="Weng J.-K."/>
        </authorList>
    </citation>
    <scope>NUCLEOTIDE SEQUENCE</scope>
    <source>
        <strain evidence="6">TRF0915ILg1</strain>
        <tissue evidence="6">Whole body</tissue>
    </source>
</reference>
<dbReference type="Gene3D" id="3.40.50.300">
    <property type="entry name" value="P-loop containing nucleotide triphosphate hydrolases"/>
    <property type="match status" value="2"/>
</dbReference>
<dbReference type="InterPro" id="IPR027417">
    <property type="entry name" value="P-loop_NTPase"/>
</dbReference>
<dbReference type="InterPro" id="IPR050168">
    <property type="entry name" value="AAA_ATPase_domain"/>
</dbReference>
<dbReference type="GO" id="GO:0003723">
    <property type="term" value="F:RNA binding"/>
    <property type="evidence" value="ECO:0007669"/>
    <property type="project" value="TreeGrafter"/>
</dbReference>
<feature type="compositionally biased region" description="Polar residues" evidence="4">
    <location>
        <begin position="165"/>
        <end position="180"/>
    </location>
</feature>
<dbReference type="SMART" id="SM00382">
    <property type="entry name" value="AAA"/>
    <property type="match status" value="2"/>
</dbReference>
<evidence type="ECO:0000313" key="6">
    <source>
        <dbReference type="EMBL" id="KAF2897038.1"/>
    </source>
</evidence>
<dbReference type="EMBL" id="VTPC01004518">
    <property type="protein sequence ID" value="KAF2897038.1"/>
    <property type="molecule type" value="Genomic_DNA"/>
</dbReference>
<dbReference type="InterPro" id="IPR003959">
    <property type="entry name" value="ATPase_AAA_core"/>
</dbReference>
<feature type="compositionally biased region" description="Polar residues" evidence="4">
    <location>
        <begin position="524"/>
        <end position="533"/>
    </location>
</feature>
<dbReference type="InterPro" id="IPR003960">
    <property type="entry name" value="ATPase_AAA_CS"/>
</dbReference>